<dbReference type="InterPro" id="IPR029063">
    <property type="entry name" value="SAM-dependent_MTases_sf"/>
</dbReference>
<dbReference type="InterPro" id="IPR002052">
    <property type="entry name" value="DNA_methylase_N6_adenine_CS"/>
</dbReference>
<dbReference type="PROSITE" id="PS00092">
    <property type="entry name" value="N6_MTASE"/>
    <property type="match status" value="1"/>
</dbReference>
<proteinExistence type="predicted"/>
<dbReference type="GO" id="GO:0032259">
    <property type="term" value="P:methylation"/>
    <property type="evidence" value="ECO:0007669"/>
    <property type="project" value="UniProtKB-KW"/>
</dbReference>
<keyword evidence="1 4" id="KW-0808">Transferase</keyword>
<dbReference type="InterPro" id="IPR050210">
    <property type="entry name" value="tRNA_Adenine-N(6)_MTase"/>
</dbReference>
<sequence length="245" mass="26468">MSDGPELSHDAFLGGKVMLWQPRVGYRSGLDPVLLAASVPAKAGQSVLDLGCGAGAAALCLGARVPGLILHGVERQPYYADLAARNGLDVTCADITALPMPLKERSFDHVIANPPFFDRAAGRPSPYSGREGALGEDTALEAWVQIAAKRLRYRGLAHFVHRMARLPDLLAGIRPVLGSVEVQPFSARPGRAPELCIIRARKGGRAEFRLHFPRLLHRGEAHLRDAESYTPEIKAVLRDGAALEF</sequence>
<accession>A0ABT1YYZ9</accession>
<name>A0ABT1YYZ9_9RHOB</name>
<keyword evidence="1 4" id="KW-0489">Methyltransferase</keyword>
<protein>
    <submittedName>
        <fullName evidence="4">Methyltransferase</fullName>
    </submittedName>
</protein>
<dbReference type="PANTHER" id="PTHR47739">
    <property type="entry name" value="TRNA1(VAL) (ADENINE(37)-N6)-METHYLTRANSFERASE"/>
    <property type="match status" value="1"/>
</dbReference>
<dbReference type="Gene3D" id="3.40.50.150">
    <property type="entry name" value="Vaccinia Virus protein VP39"/>
    <property type="match status" value="1"/>
</dbReference>
<evidence type="ECO:0000313" key="5">
    <source>
        <dbReference type="Proteomes" id="UP001165396"/>
    </source>
</evidence>
<dbReference type="Proteomes" id="UP001165396">
    <property type="component" value="Unassembled WGS sequence"/>
</dbReference>
<feature type="domain" description="Methyltransferase small" evidence="3">
    <location>
        <begin position="34"/>
        <end position="119"/>
    </location>
</feature>
<dbReference type="InterPro" id="IPR007848">
    <property type="entry name" value="Small_mtfrase_dom"/>
</dbReference>
<reference evidence="4" key="1">
    <citation type="submission" date="2022-07" db="EMBL/GenBank/DDBJ databases">
        <title>Pseudosulfitobacter sp. strain AP-MA-4, whole genome sequence.</title>
        <authorList>
            <person name="Jiang Y."/>
        </authorList>
    </citation>
    <scope>NUCLEOTIDE SEQUENCE</scope>
    <source>
        <strain evidence="4">AP-MA-4</strain>
    </source>
</reference>
<evidence type="ECO:0000259" key="3">
    <source>
        <dbReference type="Pfam" id="PF05175"/>
    </source>
</evidence>
<dbReference type="EMBL" id="JANKJG010000003">
    <property type="protein sequence ID" value="MCR8826108.1"/>
    <property type="molecule type" value="Genomic_DNA"/>
</dbReference>
<dbReference type="SUPFAM" id="SSF53335">
    <property type="entry name" value="S-adenosyl-L-methionine-dependent methyltransferases"/>
    <property type="match status" value="1"/>
</dbReference>
<evidence type="ECO:0000256" key="2">
    <source>
        <dbReference type="ARBA" id="ARBA00022691"/>
    </source>
</evidence>
<dbReference type="PANTHER" id="PTHR47739:SF1">
    <property type="entry name" value="TRNA1(VAL) (ADENINE(37)-N6)-METHYLTRANSFERASE"/>
    <property type="match status" value="1"/>
</dbReference>
<keyword evidence="2" id="KW-0949">S-adenosyl-L-methionine</keyword>
<comment type="caution">
    <text evidence="4">The sequence shown here is derived from an EMBL/GenBank/DDBJ whole genome shotgun (WGS) entry which is preliminary data.</text>
</comment>
<keyword evidence="5" id="KW-1185">Reference proteome</keyword>
<organism evidence="4 5">
    <name type="scientific">Pseudosulfitobacter koreensis</name>
    <dbReference type="NCBI Taxonomy" id="2968472"/>
    <lineage>
        <taxon>Bacteria</taxon>
        <taxon>Pseudomonadati</taxon>
        <taxon>Pseudomonadota</taxon>
        <taxon>Alphaproteobacteria</taxon>
        <taxon>Rhodobacterales</taxon>
        <taxon>Roseobacteraceae</taxon>
        <taxon>Pseudosulfitobacter</taxon>
    </lineage>
</organism>
<dbReference type="Pfam" id="PF05175">
    <property type="entry name" value="MTS"/>
    <property type="match status" value="1"/>
</dbReference>
<gene>
    <name evidence="4" type="ORF">NTA49_06115</name>
</gene>
<dbReference type="GO" id="GO:0008168">
    <property type="term" value="F:methyltransferase activity"/>
    <property type="evidence" value="ECO:0007669"/>
    <property type="project" value="UniProtKB-KW"/>
</dbReference>
<evidence type="ECO:0000313" key="4">
    <source>
        <dbReference type="EMBL" id="MCR8826108.1"/>
    </source>
</evidence>
<evidence type="ECO:0000256" key="1">
    <source>
        <dbReference type="ARBA" id="ARBA00022603"/>
    </source>
</evidence>